<dbReference type="GeneID" id="97282738"/>
<keyword evidence="3" id="KW-0808">Transferase</keyword>
<evidence type="ECO:0000256" key="5">
    <source>
        <dbReference type="ARBA" id="ARBA00022747"/>
    </source>
</evidence>
<feature type="region of interest" description="Disordered" evidence="9">
    <location>
        <begin position="1"/>
        <end position="43"/>
    </location>
</feature>
<comment type="similarity">
    <text evidence="1">Belongs to the N(4)/N(6)-methyltransferase family. N(4) subfamily.</text>
</comment>
<dbReference type="Gene3D" id="3.40.50.150">
    <property type="entry name" value="Vaccinia Virus protein VP39"/>
    <property type="match status" value="2"/>
</dbReference>
<keyword evidence="5" id="KW-0680">Restriction system</keyword>
<name>A0ABZ1KPD4_STRAH</name>
<comment type="catalytic activity">
    <reaction evidence="7">
        <text>a 2'-deoxycytidine in DNA + S-adenosyl-L-methionine = an N(4)-methyl-2'-deoxycytidine in DNA + S-adenosyl-L-homocysteine + H(+)</text>
        <dbReference type="Rhea" id="RHEA:16857"/>
        <dbReference type="Rhea" id="RHEA-COMP:11369"/>
        <dbReference type="Rhea" id="RHEA-COMP:13674"/>
        <dbReference type="ChEBI" id="CHEBI:15378"/>
        <dbReference type="ChEBI" id="CHEBI:57856"/>
        <dbReference type="ChEBI" id="CHEBI:59789"/>
        <dbReference type="ChEBI" id="CHEBI:85452"/>
        <dbReference type="ChEBI" id="CHEBI:137933"/>
        <dbReference type="EC" id="2.1.1.113"/>
    </reaction>
</comment>
<evidence type="ECO:0000256" key="4">
    <source>
        <dbReference type="ARBA" id="ARBA00022691"/>
    </source>
</evidence>
<gene>
    <name evidence="11" type="ORF">OG350_19910</name>
</gene>
<organism evidence="11 12">
    <name type="scientific">Streptomyces achromogenes</name>
    <dbReference type="NCBI Taxonomy" id="67255"/>
    <lineage>
        <taxon>Bacteria</taxon>
        <taxon>Bacillati</taxon>
        <taxon>Actinomycetota</taxon>
        <taxon>Actinomycetes</taxon>
        <taxon>Kitasatosporales</taxon>
        <taxon>Streptomycetaceae</taxon>
        <taxon>Streptomyces</taxon>
    </lineage>
</organism>
<dbReference type="Pfam" id="PF01555">
    <property type="entry name" value="N6_N4_Mtase"/>
    <property type="match status" value="2"/>
</dbReference>
<dbReference type="SUPFAM" id="SSF53335">
    <property type="entry name" value="S-adenosyl-L-methionine-dependent methyltransferases"/>
    <property type="match status" value="2"/>
</dbReference>
<keyword evidence="6" id="KW-0238">DNA-binding</keyword>
<keyword evidence="12" id="KW-1185">Reference proteome</keyword>
<dbReference type="RefSeq" id="WP_405448511.1">
    <property type="nucleotide sequence ID" value="NZ_CP108164.1"/>
</dbReference>
<feature type="domain" description="DNA methylase N-4/N-6" evidence="10">
    <location>
        <begin position="354"/>
        <end position="385"/>
    </location>
</feature>
<proteinExistence type="inferred from homology"/>
<reference evidence="11 12" key="1">
    <citation type="submission" date="2022-10" db="EMBL/GenBank/DDBJ databases">
        <title>The complete genomes of actinobacterial strains from the NBC collection.</title>
        <authorList>
            <person name="Joergensen T.S."/>
            <person name="Alvarez Arevalo M."/>
            <person name="Sterndorff E.B."/>
            <person name="Faurdal D."/>
            <person name="Vuksanovic O."/>
            <person name="Mourched A.-S."/>
            <person name="Charusanti P."/>
            <person name="Shaw S."/>
            <person name="Blin K."/>
            <person name="Weber T."/>
        </authorList>
    </citation>
    <scope>NUCLEOTIDE SEQUENCE [LARGE SCALE GENOMIC DNA]</scope>
    <source>
        <strain evidence="11 12">NBC_00156</strain>
    </source>
</reference>
<keyword evidence="4" id="KW-0949">S-adenosyl-L-methionine</keyword>
<dbReference type="InterPro" id="IPR017985">
    <property type="entry name" value="MeTrfase_CN4_CS"/>
</dbReference>
<feature type="domain" description="DNA methylase N-4/N-6" evidence="10">
    <location>
        <begin position="74"/>
        <end position="240"/>
    </location>
</feature>
<dbReference type="EC" id="2.1.1.-" evidence="8"/>
<dbReference type="EMBL" id="CP108164">
    <property type="protein sequence ID" value="WTQ82426.1"/>
    <property type="molecule type" value="Genomic_DNA"/>
</dbReference>
<protein>
    <recommendedName>
        <fullName evidence="8">Methyltransferase</fullName>
        <ecNumber evidence="8">2.1.1.-</ecNumber>
    </recommendedName>
</protein>
<dbReference type="Proteomes" id="UP001622557">
    <property type="component" value="Chromosome"/>
</dbReference>
<evidence type="ECO:0000256" key="9">
    <source>
        <dbReference type="SAM" id="MobiDB-lite"/>
    </source>
</evidence>
<evidence type="ECO:0000256" key="2">
    <source>
        <dbReference type="ARBA" id="ARBA00022603"/>
    </source>
</evidence>
<evidence type="ECO:0000313" key="11">
    <source>
        <dbReference type="EMBL" id="WTQ82426.1"/>
    </source>
</evidence>
<dbReference type="InterPro" id="IPR029063">
    <property type="entry name" value="SAM-dependent_MTases_sf"/>
</dbReference>
<dbReference type="InterPro" id="IPR002941">
    <property type="entry name" value="DNA_methylase_N4/N6"/>
</dbReference>
<evidence type="ECO:0000259" key="10">
    <source>
        <dbReference type="Pfam" id="PF01555"/>
    </source>
</evidence>
<keyword evidence="2" id="KW-0489">Methyltransferase</keyword>
<dbReference type="PROSITE" id="PS00093">
    <property type="entry name" value="N4_MTASE"/>
    <property type="match status" value="1"/>
</dbReference>
<evidence type="ECO:0000256" key="7">
    <source>
        <dbReference type="ARBA" id="ARBA00049120"/>
    </source>
</evidence>
<evidence type="ECO:0000256" key="6">
    <source>
        <dbReference type="ARBA" id="ARBA00023125"/>
    </source>
</evidence>
<evidence type="ECO:0000256" key="1">
    <source>
        <dbReference type="ARBA" id="ARBA00010203"/>
    </source>
</evidence>
<dbReference type="InterPro" id="IPR001091">
    <property type="entry name" value="RM_Methyltransferase"/>
</dbReference>
<accession>A0ABZ1KPD4</accession>
<dbReference type="PRINTS" id="PR00508">
    <property type="entry name" value="S21N4MTFRASE"/>
</dbReference>
<evidence type="ECO:0000313" key="12">
    <source>
        <dbReference type="Proteomes" id="UP001622557"/>
    </source>
</evidence>
<evidence type="ECO:0000256" key="3">
    <source>
        <dbReference type="ARBA" id="ARBA00022679"/>
    </source>
</evidence>
<evidence type="ECO:0000256" key="8">
    <source>
        <dbReference type="RuleBase" id="RU362026"/>
    </source>
</evidence>
<sequence length="403" mass="44210">MATMPPQRGRTKNGAHTTDTAGKMSGEAETTLLEPRTPVPPDEYATTFREAEEPTVEVKVGDARTIAMADDSADLVVTSPPYYKKRDYGVEGQIGQETTPKEYVDALMDCLKEWRRILRPTGSVFLNVGDTYVKRSLAGIPGRIEAAAIDDGWLVRNRIIWAKDGGMPEPAKNRLAGRHEYIIHLTPRSDYYYDLFGYSQDVGNGANPGDVWRINPERNMGRHLAPFPREIVRRAILLACPLVVCKKCGTPKSRKVARTDQLDPTRPQAKRAMELAKEARLTPEHIAAIQATGVSDAGKALRVQTGTGRNAVTVQALAAEAKKALGGYFREFTFARKVTVGWTGCDCGDDAPYERGVVLDPFMGTGTTLRTAYSMGRTGIGVDLNPITDENFTGFTSQPTLDQ</sequence>